<reference evidence="6" key="2">
    <citation type="submission" date="2020-09" db="EMBL/GenBank/DDBJ databases">
        <authorList>
            <person name="Sun Q."/>
            <person name="Ohkuma M."/>
        </authorList>
    </citation>
    <scope>NUCLEOTIDE SEQUENCE</scope>
    <source>
        <strain evidence="6">JCM 19831</strain>
    </source>
</reference>
<dbReference type="Proteomes" id="UP000642070">
    <property type="component" value="Unassembled WGS sequence"/>
</dbReference>
<evidence type="ECO:0000259" key="4">
    <source>
        <dbReference type="PROSITE" id="PS51077"/>
    </source>
</evidence>
<accession>A0A917TTP9</accession>
<keyword evidence="1" id="KW-0805">Transcription regulation</keyword>
<dbReference type="InterPro" id="IPR029016">
    <property type="entry name" value="GAF-like_dom_sf"/>
</dbReference>
<evidence type="ECO:0000313" key="6">
    <source>
        <dbReference type="EMBL" id="GGM35683.1"/>
    </source>
</evidence>
<dbReference type="PROSITE" id="PS51078">
    <property type="entry name" value="ICLR_ED"/>
    <property type="match status" value="1"/>
</dbReference>
<dbReference type="InterPro" id="IPR036388">
    <property type="entry name" value="WH-like_DNA-bd_sf"/>
</dbReference>
<feature type="domain" description="IclR-ED" evidence="5">
    <location>
        <begin position="91"/>
        <end position="283"/>
    </location>
</feature>
<dbReference type="InterPro" id="IPR050707">
    <property type="entry name" value="HTH_MetabolicPath_Reg"/>
</dbReference>
<keyword evidence="3" id="KW-0804">Transcription</keyword>
<evidence type="ECO:0000256" key="1">
    <source>
        <dbReference type="ARBA" id="ARBA00023015"/>
    </source>
</evidence>
<dbReference type="EMBL" id="BMPI01000019">
    <property type="protein sequence ID" value="GGM35683.1"/>
    <property type="molecule type" value="Genomic_DNA"/>
</dbReference>
<evidence type="ECO:0000259" key="5">
    <source>
        <dbReference type="PROSITE" id="PS51078"/>
    </source>
</evidence>
<dbReference type="PROSITE" id="PS51077">
    <property type="entry name" value="HTH_ICLR"/>
    <property type="match status" value="1"/>
</dbReference>
<keyword evidence="7" id="KW-1185">Reference proteome</keyword>
<evidence type="ECO:0000313" key="7">
    <source>
        <dbReference type="Proteomes" id="UP000642070"/>
    </source>
</evidence>
<evidence type="ECO:0000256" key="2">
    <source>
        <dbReference type="ARBA" id="ARBA00023125"/>
    </source>
</evidence>
<dbReference type="Pfam" id="PF09339">
    <property type="entry name" value="HTH_IclR"/>
    <property type="match status" value="1"/>
</dbReference>
<dbReference type="Gene3D" id="1.10.10.10">
    <property type="entry name" value="Winged helix-like DNA-binding domain superfamily/Winged helix DNA-binding domain"/>
    <property type="match status" value="1"/>
</dbReference>
<name>A0A917TTP9_9ACTN</name>
<dbReference type="SUPFAM" id="SSF46785">
    <property type="entry name" value="Winged helix' DNA-binding domain"/>
    <property type="match status" value="1"/>
</dbReference>
<dbReference type="Gene3D" id="3.30.450.40">
    <property type="match status" value="1"/>
</dbReference>
<dbReference type="SUPFAM" id="SSF55781">
    <property type="entry name" value="GAF domain-like"/>
    <property type="match status" value="1"/>
</dbReference>
<dbReference type="GO" id="GO:0003677">
    <property type="term" value="F:DNA binding"/>
    <property type="evidence" value="ECO:0007669"/>
    <property type="project" value="UniProtKB-KW"/>
</dbReference>
<keyword evidence="2" id="KW-0238">DNA-binding</keyword>
<dbReference type="PANTHER" id="PTHR30136">
    <property type="entry name" value="HELIX-TURN-HELIX TRANSCRIPTIONAL REGULATOR, ICLR FAMILY"/>
    <property type="match status" value="1"/>
</dbReference>
<organism evidence="6 7">
    <name type="scientific">Dactylosporangium sucinum</name>
    <dbReference type="NCBI Taxonomy" id="1424081"/>
    <lineage>
        <taxon>Bacteria</taxon>
        <taxon>Bacillati</taxon>
        <taxon>Actinomycetota</taxon>
        <taxon>Actinomycetes</taxon>
        <taxon>Micromonosporales</taxon>
        <taxon>Micromonosporaceae</taxon>
        <taxon>Dactylosporangium</taxon>
    </lineage>
</organism>
<dbReference type="AlphaFoldDB" id="A0A917TTP9"/>
<dbReference type="PANTHER" id="PTHR30136:SF35">
    <property type="entry name" value="HTH-TYPE TRANSCRIPTIONAL REGULATOR RV1719"/>
    <property type="match status" value="1"/>
</dbReference>
<evidence type="ECO:0000256" key="3">
    <source>
        <dbReference type="ARBA" id="ARBA00023163"/>
    </source>
</evidence>
<dbReference type="GO" id="GO:0003700">
    <property type="term" value="F:DNA-binding transcription factor activity"/>
    <property type="evidence" value="ECO:0007669"/>
    <property type="project" value="TreeGrafter"/>
</dbReference>
<proteinExistence type="predicted"/>
<comment type="caution">
    <text evidence="6">The sequence shown here is derived from an EMBL/GenBank/DDBJ whole genome shotgun (WGS) entry which is preliminary data.</text>
</comment>
<dbReference type="InterPro" id="IPR036390">
    <property type="entry name" value="WH_DNA-bd_sf"/>
</dbReference>
<dbReference type="SMART" id="SM00346">
    <property type="entry name" value="HTH_ICLR"/>
    <property type="match status" value="1"/>
</dbReference>
<dbReference type="GO" id="GO:0045892">
    <property type="term" value="P:negative regulation of DNA-templated transcription"/>
    <property type="evidence" value="ECO:0007669"/>
    <property type="project" value="TreeGrafter"/>
</dbReference>
<dbReference type="Pfam" id="PF01614">
    <property type="entry name" value="IclR_C"/>
    <property type="match status" value="1"/>
</dbReference>
<dbReference type="CDD" id="cd00090">
    <property type="entry name" value="HTH_ARSR"/>
    <property type="match status" value="1"/>
</dbReference>
<dbReference type="InterPro" id="IPR011991">
    <property type="entry name" value="ArsR-like_HTH"/>
</dbReference>
<protein>
    <submittedName>
        <fullName evidence="6">IclR family transcriptional regulator</fullName>
    </submittedName>
</protein>
<gene>
    <name evidence="6" type="ORF">GCM10007977_041380</name>
</gene>
<dbReference type="InterPro" id="IPR005471">
    <property type="entry name" value="Tscrpt_reg_IclR_N"/>
</dbReference>
<sequence length="283" mass="30273">MTRTVATPPKLVNDGGLVCSAMRNEERQLGSVSNALRLLEAMAPKSLCGVSELSRTLQISKTSIDRLLTTLVAAGFAEQDPNTRKYRLTKKIVSLADRVRSRTSMVELARPHLAALAAQVGEAANLGVFVDGHLVYLDTIASTHTFQIEARAGSRLPAHCTAGGKAILAYSRPDLVNTYLAEFVPVAHTRFTLCRPALLRQELTRIRRQGFALDQGEFLEEAWCAAAPVLGEDGHAVAAVSVTAPKSRFTVKRDELVSHVTATANRIAAVISPAADVAAPPGA</sequence>
<feature type="domain" description="HTH iclR-type" evidence="4">
    <location>
        <begin position="29"/>
        <end position="90"/>
    </location>
</feature>
<reference evidence="6" key="1">
    <citation type="journal article" date="2014" name="Int. J. Syst. Evol. Microbiol.">
        <title>Complete genome sequence of Corynebacterium casei LMG S-19264T (=DSM 44701T), isolated from a smear-ripened cheese.</title>
        <authorList>
            <consortium name="US DOE Joint Genome Institute (JGI-PGF)"/>
            <person name="Walter F."/>
            <person name="Albersmeier A."/>
            <person name="Kalinowski J."/>
            <person name="Ruckert C."/>
        </authorList>
    </citation>
    <scope>NUCLEOTIDE SEQUENCE</scope>
    <source>
        <strain evidence="6">JCM 19831</strain>
    </source>
</reference>
<dbReference type="InterPro" id="IPR014757">
    <property type="entry name" value="Tscrpt_reg_IclR_C"/>
</dbReference>